<dbReference type="OrthoDB" id="310895at2759"/>
<accession>A0A2T0FMQ7</accession>
<name>A0A2T0FMQ7_9ASCO</name>
<comment type="pathway">
    <text evidence="1 8">Amino-acid degradation; 4-aminobutanoate degradation.</text>
</comment>
<dbReference type="Pfam" id="PF00171">
    <property type="entry name" value="Aldedh"/>
    <property type="match status" value="1"/>
</dbReference>
<comment type="catalytic activity">
    <reaction evidence="5 8">
        <text>succinate semialdehyde + NAD(+) + H2O = succinate + NADH + 2 H(+)</text>
        <dbReference type="Rhea" id="RHEA:13217"/>
        <dbReference type="ChEBI" id="CHEBI:15377"/>
        <dbReference type="ChEBI" id="CHEBI:15378"/>
        <dbReference type="ChEBI" id="CHEBI:30031"/>
        <dbReference type="ChEBI" id="CHEBI:57540"/>
        <dbReference type="ChEBI" id="CHEBI:57706"/>
        <dbReference type="ChEBI" id="CHEBI:57945"/>
        <dbReference type="EC" id="1.2.1.16"/>
    </reaction>
</comment>
<comment type="caution">
    <text evidence="10">The sequence shown here is derived from an EMBL/GenBank/DDBJ whole genome shotgun (WGS) entry which is preliminary data.</text>
</comment>
<dbReference type="SUPFAM" id="SSF53720">
    <property type="entry name" value="ALDH-like"/>
    <property type="match status" value="1"/>
</dbReference>
<dbReference type="GO" id="GO:0009450">
    <property type="term" value="P:gamma-aminobutyric acid catabolic process"/>
    <property type="evidence" value="ECO:0007669"/>
    <property type="project" value="UniProtKB-UniPathway"/>
</dbReference>
<proteinExistence type="inferred from homology"/>
<evidence type="ECO:0000256" key="8">
    <source>
        <dbReference type="RuleBase" id="RU365091"/>
    </source>
</evidence>
<dbReference type="STRING" id="45607.A0A2T0FMQ7"/>
<dbReference type="InterPro" id="IPR016163">
    <property type="entry name" value="Ald_DH_C"/>
</dbReference>
<dbReference type="PANTHER" id="PTHR43353">
    <property type="entry name" value="SUCCINATE-SEMIALDEHYDE DEHYDROGENASE, MITOCHONDRIAL"/>
    <property type="match status" value="1"/>
</dbReference>
<dbReference type="UniPathway" id="UPA00733"/>
<dbReference type="Proteomes" id="UP000238350">
    <property type="component" value="Unassembled WGS sequence"/>
</dbReference>
<dbReference type="FunFam" id="3.40.309.10:FF:000004">
    <property type="entry name" value="Succinate-semialdehyde dehydrogenase I"/>
    <property type="match status" value="1"/>
</dbReference>
<evidence type="ECO:0000259" key="9">
    <source>
        <dbReference type="Pfam" id="PF00171"/>
    </source>
</evidence>
<keyword evidence="3 7" id="KW-0560">Oxidoreductase</keyword>
<evidence type="ECO:0000256" key="1">
    <source>
        <dbReference type="ARBA" id="ARBA00005176"/>
    </source>
</evidence>
<dbReference type="AlphaFoldDB" id="A0A2T0FMQ7"/>
<dbReference type="GO" id="GO:0036243">
    <property type="term" value="F:succinate-semialdehyde dehydrogenase (NADP+) activity"/>
    <property type="evidence" value="ECO:0007669"/>
    <property type="project" value="RHEA"/>
</dbReference>
<comment type="similarity">
    <text evidence="2 7">Belongs to the aldehyde dehydrogenase family.</text>
</comment>
<comment type="catalytic activity">
    <reaction evidence="4 8">
        <text>succinate semialdehyde + NADP(+) + H2O = succinate + NADPH + 2 H(+)</text>
        <dbReference type="Rhea" id="RHEA:13213"/>
        <dbReference type="ChEBI" id="CHEBI:15377"/>
        <dbReference type="ChEBI" id="CHEBI:15378"/>
        <dbReference type="ChEBI" id="CHEBI:30031"/>
        <dbReference type="ChEBI" id="CHEBI:57706"/>
        <dbReference type="ChEBI" id="CHEBI:57783"/>
        <dbReference type="ChEBI" id="CHEBI:58349"/>
        <dbReference type="EC" id="1.2.1.16"/>
    </reaction>
</comment>
<evidence type="ECO:0000256" key="3">
    <source>
        <dbReference type="ARBA" id="ARBA00023002"/>
    </source>
</evidence>
<dbReference type="InterPro" id="IPR016161">
    <property type="entry name" value="Ald_DH/histidinol_DH"/>
</dbReference>
<feature type="active site" evidence="6">
    <location>
        <position position="264"/>
    </location>
</feature>
<dbReference type="InterPro" id="IPR015590">
    <property type="entry name" value="Aldehyde_DH_dom"/>
</dbReference>
<dbReference type="EMBL" id="NDIQ01000022">
    <property type="protein sequence ID" value="PRT56266.1"/>
    <property type="molecule type" value="Genomic_DNA"/>
</dbReference>
<dbReference type="Gene3D" id="3.40.605.10">
    <property type="entry name" value="Aldehyde Dehydrogenase, Chain A, domain 1"/>
    <property type="match status" value="1"/>
</dbReference>
<evidence type="ECO:0000256" key="7">
    <source>
        <dbReference type="RuleBase" id="RU003345"/>
    </source>
</evidence>
<dbReference type="GO" id="GO:0005737">
    <property type="term" value="C:cytoplasm"/>
    <property type="evidence" value="ECO:0007669"/>
    <property type="project" value="TreeGrafter"/>
</dbReference>
<dbReference type="Gene3D" id="3.40.309.10">
    <property type="entry name" value="Aldehyde Dehydrogenase, Chain A, domain 2"/>
    <property type="match status" value="1"/>
</dbReference>
<dbReference type="InterPro" id="IPR029510">
    <property type="entry name" value="Ald_DH_CS_GLU"/>
</dbReference>
<organism evidence="10 11">
    <name type="scientific">Wickerhamiella sorbophila</name>
    <dbReference type="NCBI Taxonomy" id="45607"/>
    <lineage>
        <taxon>Eukaryota</taxon>
        <taxon>Fungi</taxon>
        <taxon>Dikarya</taxon>
        <taxon>Ascomycota</taxon>
        <taxon>Saccharomycotina</taxon>
        <taxon>Dipodascomycetes</taxon>
        <taxon>Dipodascales</taxon>
        <taxon>Trichomonascaceae</taxon>
        <taxon>Wickerhamiella</taxon>
    </lineage>
</organism>
<feature type="domain" description="Aldehyde dehydrogenase" evidence="9">
    <location>
        <begin position="31"/>
        <end position="488"/>
    </location>
</feature>
<reference evidence="10 11" key="1">
    <citation type="submission" date="2017-04" db="EMBL/GenBank/DDBJ databases">
        <title>Genome sequencing of [Candida] sorbophila.</title>
        <authorList>
            <person name="Ahn J.O."/>
        </authorList>
    </citation>
    <scope>NUCLEOTIDE SEQUENCE [LARGE SCALE GENOMIC DNA]</scope>
    <source>
        <strain evidence="10 11">DS02</strain>
    </source>
</reference>
<gene>
    <name evidence="10" type="ORF">B9G98_03886</name>
</gene>
<keyword evidence="11" id="KW-1185">Reference proteome</keyword>
<evidence type="ECO:0000256" key="5">
    <source>
        <dbReference type="ARBA" id="ARBA00052698"/>
    </source>
</evidence>
<protein>
    <recommendedName>
        <fullName evidence="8">Succinate-semialdehyde dehydrogenase</fullName>
        <ecNumber evidence="8">1.2.1.16</ecNumber>
    </recommendedName>
</protein>
<evidence type="ECO:0000256" key="6">
    <source>
        <dbReference type="PROSITE-ProRule" id="PRU10007"/>
    </source>
</evidence>
<evidence type="ECO:0000313" key="11">
    <source>
        <dbReference type="Proteomes" id="UP000238350"/>
    </source>
</evidence>
<dbReference type="PROSITE" id="PS00687">
    <property type="entry name" value="ALDEHYDE_DEHYDR_GLU"/>
    <property type="match status" value="1"/>
</dbReference>
<dbReference type="InterPro" id="IPR010102">
    <property type="entry name" value="Succ_semiAld_DH"/>
</dbReference>
<dbReference type="RefSeq" id="XP_024666211.1">
    <property type="nucleotide sequence ID" value="XM_024810443.1"/>
</dbReference>
<dbReference type="FunFam" id="3.40.605.10:FF:000005">
    <property type="entry name" value="Succinate-semialdehyde dehydrogenase I"/>
    <property type="match status" value="1"/>
</dbReference>
<dbReference type="InterPro" id="IPR050740">
    <property type="entry name" value="Aldehyde_DH_Superfamily"/>
</dbReference>
<dbReference type="InterPro" id="IPR016162">
    <property type="entry name" value="Ald_DH_N"/>
</dbReference>
<dbReference type="EC" id="1.2.1.16" evidence="8"/>
<dbReference type="GO" id="GO:0004777">
    <property type="term" value="F:succinate-semialdehyde dehydrogenase (NAD+) activity"/>
    <property type="evidence" value="ECO:0007669"/>
    <property type="project" value="UniProtKB-UniRule"/>
</dbReference>
<dbReference type="CDD" id="cd07103">
    <property type="entry name" value="ALDH_F5_SSADH_GabD"/>
    <property type="match status" value="1"/>
</dbReference>
<evidence type="ECO:0000256" key="4">
    <source>
        <dbReference type="ARBA" id="ARBA00050387"/>
    </source>
</evidence>
<dbReference type="NCBIfam" id="TIGR01780">
    <property type="entry name" value="SSADH"/>
    <property type="match status" value="1"/>
</dbReference>
<dbReference type="PANTHER" id="PTHR43353:SF5">
    <property type="entry name" value="SUCCINATE-SEMIALDEHYDE DEHYDROGENASE, MITOCHONDRIAL"/>
    <property type="match status" value="1"/>
</dbReference>
<sequence length="493" mass="52567">MSKRLAQKMPQLSRPDLLRDKMLINGVWRGAASSFEVTDPATTAVIGTVPDATRADTQEAIEVAKEAFKSFRHKTARERSDLLRKWASLLRDHSQDLGRIVSLENGKPFAEAHGEVLACAQNFEWFSESAPHYTGDTIASQNPNVRLHTIKQPVGVCGIITPWNFPASMIARKVGAALAAGCTTVIKPASETPYSALAMAYLAAEAGVPDGVINVVTTHSNTKDVGHELCTSPLVSKITFTGSTPIGKLLMNQAASTVKKVSFELGGNAPFIIFEDADIDKAVQGAMASKFRGSGQTCICANRFFVHEKVHDEFVTKFAAAISNLKPGHGLDEGTTQGPVINSKSMAKVTEHVKDALANGGKLVVGGEPLSELGPNFFAPTLITNGNQNMKVFKEETFGPLAVVAKFSSDAEVVEHANSVEVGLAGYFFTKDLVRANLVAEALEVGMIGINTGLITEVALPFGGIKESGFGREGSRYGLDDYTVIKTVATSLA</sequence>
<dbReference type="GeneID" id="36517634"/>
<evidence type="ECO:0000256" key="2">
    <source>
        <dbReference type="ARBA" id="ARBA00009986"/>
    </source>
</evidence>
<evidence type="ECO:0000313" key="10">
    <source>
        <dbReference type="EMBL" id="PRT56266.1"/>
    </source>
</evidence>